<feature type="signal peptide" evidence="1">
    <location>
        <begin position="1"/>
        <end position="18"/>
    </location>
</feature>
<dbReference type="RefSeq" id="WP_091147105.1">
    <property type="nucleotide sequence ID" value="NZ_FMVF01000034.1"/>
</dbReference>
<reference evidence="2 3" key="1">
    <citation type="submission" date="2016-10" db="EMBL/GenBank/DDBJ databases">
        <authorList>
            <person name="de Groot N.N."/>
        </authorList>
    </citation>
    <scope>NUCLEOTIDE SEQUENCE [LARGE SCALE GENOMIC DNA]</scope>
    <source>
        <strain evidence="2 3">CGMCC 1.7031</strain>
    </source>
</reference>
<protein>
    <submittedName>
        <fullName evidence="2">Uncharacterized protein</fullName>
    </submittedName>
</protein>
<dbReference type="EMBL" id="FMVF01000034">
    <property type="protein sequence ID" value="SCY99236.1"/>
    <property type="molecule type" value="Genomic_DNA"/>
</dbReference>
<name>A0A1G5KF85_9FLAO</name>
<gene>
    <name evidence="2" type="ORF">SAMN02927903_03274</name>
</gene>
<dbReference type="AlphaFoldDB" id="A0A1G5KF85"/>
<evidence type="ECO:0000313" key="3">
    <source>
        <dbReference type="Proteomes" id="UP000199354"/>
    </source>
</evidence>
<feature type="chain" id="PRO_5011700643" evidence="1">
    <location>
        <begin position="19"/>
        <end position="164"/>
    </location>
</feature>
<organism evidence="2 3">
    <name type="scientific">Flavobacterium caeni</name>
    <dbReference type="NCBI Taxonomy" id="490189"/>
    <lineage>
        <taxon>Bacteria</taxon>
        <taxon>Pseudomonadati</taxon>
        <taxon>Bacteroidota</taxon>
        <taxon>Flavobacteriia</taxon>
        <taxon>Flavobacteriales</taxon>
        <taxon>Flavobacteriaceae</taxon>
        <taxon>Flavobacterium</taxon>
    </lineage>
</organism>
<sequence>MKKYIAIFSLMLGLNTSAATIEVYNLTSYNFNYQLNTVNSSTFSYPILWSTNTLLTLAPGFWTDYGNSGGFPFNPTSGTNTPAIVSWVRQTVSGGAQTATSNTTAQTVFGTTQVIAFLKYSFTGVAFSGNWGPHGDFPYFNYNSGQIILEYIDMGGGNAIFLAQ</sequence>
<dbReference type="Proteomes" id="UP000199354">
    <property type="component" value="Unassembled WGS sequence"/>
</dbReference>
<evidence type="ECO:0000313" key="2">
    <source>
        <dbReference type="EMBL" id="SCY99236.1"/>
    </source>
</evidence>
<accession>A0A1G5KF85</accession>
<keyword evidence="3" id="KW-1185">Reference proteome</keyword>
<proteinExistence type="predicted"/>
<keyword evidence="1" id="KW-0732">Signal</keyword>
<dbReference type="STRING" id="490189.SAMN02927903_03274"/>
<evidence type="ECO:0000256" key="1">
    <source>
        <dbReference type="SAM" id="SignalP"/>
    </source>
</evidence>